<proteinExistence type="predicted"/>
<dbReference type="RefSeq" id="WP_101833637.1">
    <property type="nucleotide sequence ID" value="NZ_FZMO01000380.1"/>
</dbReference>
<evidence type="ECO:0000313" key="2">
    <source>
        <dbReference type="Proteomes" id="UP000234331"/>
    </source>
</evidence>
<sequence length="139" mass="14374">MNTARPRPTRSRRTLHTTTLGLTRCAVGVLILTRAVDTLRLTGADRVTATHLAWVARLAGIRDLALGAGLLTAQATGRDTHTWLWAGMLADAADVSVFATSTARGHLPPALGTAMATAALGGAAAATPLLTRPRDTAGE</sequence>
<gene>
    <name evidence="1" type="ORF">FRACA_4400003</name>
</gene>
<evidence type="ECO:0000313" key="1">
    <source>
        <dbReference type="EMBL" id="SNQ50353.1"/>
    </source>
</evidence>
<dbReference type="OrthoDB" id="3218273at2"/>
<name>A0A2I2KXG5_9ACTN</name>
<protein>
    <recommendedName>
        <fullName evidence="3">DUF4267 domain-containing protein</fullName>
    </recommendedName>
</protein>
<accession>A0A2I2KXG5</accession>
<keyword evidence="2" id="KW-1185">Reference proteome</keyword>
<dbReference type="EMBL" id="FZMO01000380">
    <property type="protein sequence ID" value="SNQ50353.1"/>
    <property type="molecule type" value="Genomic_DNA"/>
</dbReference>
<organism evidence="1 2">
    <name type="scientific">Frankia canadensis</name>
    <dbReference type="NCBI Taxonomy" id="1836972"/>
    <lineage>
        <taxon>Bacteria</taxon>
        <taxon>Bacillati</taxon>
        <taxon>Actinomycetota</taxon>
        <taxon>Actinomycetes</taxon>
        <taxon>Frankiales</taxon>
        <taxon>Frankiaceae</taxon>
        <taxon>Frankia</taxon>
    </lineage>
</organism>
<dbReference type="AlphaFoldDB" id="A0A2I2KXG5"/>
<reference evidence="1 2" key="1">
    <citation type="submission" date="2017-06" db="EMBL/GenBank/DDBJ databases">
        <authorList>
            <person name="Kim H.J."/>
            <person name="Triplett B.A."/>
        </authorList>
    </citation>
    <scope>NUCLEOTIDE SEQUENCE [LARGE SCALE GENOMIC DNA]</scope>
    <source>
        <strain evidence="1">FRACA_ARgP5</strain>
    </source>
</reference>
<dbReference type="Proteomes" id="UP000234331">
    <property type="component" value="Unassembled WGS sequence"/>
</dbReference>
<evidence type="ECO:0008006" key="3">
    <source>
        <dbReference type="Google" id="ProtNLM"/>
    </source>
</evidence>